<feature type="region of interest" description="Disordered" evidence="1">
    <location>
        <begin position="35"/>
        <end position="80"/>
    </location>
</feature>
<gene>
    <name evidence="3" type="ORF">LZC94_41145</name>
</gene>
<protein>
    <submittedName>
        <fullName evidence="3">Uncharacterized protein</fullName>
    </submittedName>
</protein>
<evidence type="ECO:0000256" key="2">
    <source>
        <dbReference type="SAM" id="SignalP"/>
    </source>
</evidence>
<dbReference type="Proteomes" id="UP001370348">
    <property type="component" value="Chromosome"/>
</dbReference>
<organism evidence="3 4">
    <name type="scientific">Pendulispora albinea</name>
    <dbReference type="NCBI Taxonomy" id="2741071"/>
    <lineage>
        <taxon>Bacteria</taxon>
        <taxon>Pseudomonadati</taxon>
        <taxon>Myxococcota</taxon>
        <taxon>Myxococcia</taxon>
        <taxon>Myxococcales</taxon>
        <taxon>Sorangiineae</taxon>
        <taxon>Pendulisporaceae</taxon>
        <taxon>Pendulispora</taxon>
    </lineage>
</organism>
<dbReference type="PROSITE" id="PS51257">
    <property type="entry name" value="PROKAR_LIPOPROTEIN"/>
    <property type="match status" value="1"/>
</dbReference>
<feature type="chain" id="PRO_5045977874" evidence="2">
    <location>
        <begin position="22"/>
        <end position="202"/>
    </location>
</feature>
<evidence type="ECO:0000313" key="4">
    <source>
        <dbReference type="Proteomes" id="UP001370348"/>
    </source>
</evidence>
<reference evidence="3 4" key="1">
    <citation type="submission" date="2021-12" db="EMBL/GenBank/DDBJ databases">
        <title>Discovery of the Pendulisporaceae a myxobacterial family with distinct sporulation behavior and unique specialized metabolism.</title>
        <authorList>
            <person name="Garcia R."/>
            <person name="Popoff A."/>
            <person name="Bader C.D."/>
            <person name="Loehr J."/>
            <person name="Walesch S."/>
            <person name="Walt C."/>
            <person name="Boldt J."/>
            <person name="Bunk B."/>
            <person name="Haeckl F.J.F.P.J."/>
            <person name="Gunesch A.P."/>
            <person name="Birkelbach J."/>
            <person name="Nuebel U."/>
            <person name="Pietschmann T."/>
            <person name="Bach T."/>
            <person name="Mueller R."/>
        </authorList>
    </citation>
    <scope>NUCLEOTIDE SEQUENCE [LARGE SCALE GENOMIC DNA]</scope>
    <source>
        <strain evidence="3 4">MSr11954</strain>
    </source>
</reference>
<feature type="compositionally biased region" description="Gly residues" evidence="1">
    <location>
        <begin position="40"/>
        <end position="50"/>
    </location>
</feature>
<dbReference type="RefSeq" id="WP_394823842.1">
    <property type="nucleotide sequence ID" value="NZ_CP089984.1"/>
</dbReference>
<keyword evidence="2" id="KW-0732">Signal</keyword>
<feature type="signal peptide" evidence="2">
    <location>
        <begin position="1"/>
        <end position="21"/>
    </location>
</feature>
<accession>A0ABZ2LTM5</accession>
<name>A0ABZ2LTM5_9BACT</name>
<dbReference type="EMBL" id="CP089984">
    <property type="protein sequence ID" value="WXB14223.1"/>
    <property type="molecule type" value="Genomic_DNA"/>
</dbReference>
<proteinExistence type="predicted"/>
<evidence type="ECO:0000256" key="1">
    <source>
        <dbReference type="SAM" id="MobiDB-lite"/>
    </source>
</evidence>
<evidence type="ECO:0000313" key="3">
    <source>
        <dbReference type="EMBL" id="WXB14223.1"/>
    </source>
</evidence>
<sequence>MKFGYILRLGTLSAVAGFAMASGCGGANSSDFFSAPAGPGDTGGLPGADGGRGDASQGRDPRVDSGTPPEPDAGSNLGIRCEDGNAPPKTFCDPDTTSCCIATPTLLGVKSYTCTTEPGECVSNSNTTKLRVDCDGDSDCPDGRRCCGHPSEKNQNQFDRITCDKVDVCERGKLHLCNTSADCATGGCTGTDPVNSAYHFCR</sequence>
<keyword evidence="4" id="KW-1185">Reference proteome</keyword>